<dbReference type="Gene3D" id="3.30.70.1710">
    <property type="match status" value="1"/>
</dbReference>
<dbReference type="InterPro" id="IPR037233">
    <property type="entry name" value="CcmK-like_sf"/>
</dbReference>
<evidence type="ECO:0000313" key="6">
    <source>
        <dbReference type="EMBL" id="SDI73644.1"/>
    </source>
</evidence>
<dbReference type="InterPro" id="IPR044872">
    <property type="entry name" value="CcmK/CsoS1_BMC"/>
</dbReference>
<dbReference type="RefSeq" id="WP_090397723.1">
    <property type="nucleotide sequence ID" value="NZ_FNEN01000005.1"/>
</dbReference>
<dbReference type="CDD" id="cd07045">
    <property type="entry name" value="BMC_CcmK_like"/>
    <property type="match status" value="1"/>
</dbReference>
<keyword evidence="7" id="KW-1185">Reference proteome</keyword>
<dbReference type="EMBL" id="FNEN01000005">
    <property type="protein sequence ID" value="SDI73644.1"/>
    <property type="molecule type" value="Genomic_DNA"/>
</dbReference>
<dbReference type="Proteomes" id="UP000198853">
    <property type="component" value="Unassembled WGS sequence"/>
</dbReference>
<keyword evidence="2" id="KW-1283">Bacterial microcompartment</keyword>
<gene>
    <name evidence="6" type="ORF">SAMN04488123_105134</name>
</gene>
<reference evidence="6 7" key="1">
    <citation type="submission" date="2016-10" db="EMBL/GenBank/DDBJ databases">
        <authorList>
            <person name="de Groot N.N."/>
        </authorList>
    </citation>
    <scope>NUCLEOTIDE SEQUENCE [LARGE SCALE GENOMIC DNA]</scope>
    <source>
        <strain evidence="6 7">DSM 21771</strain>
    </source>
</reference>
<evidence type="ECO:0000256" key="4">
    <source>
        <dbReference type="SAM" id="MobiDB-lite"/>
    </source>
</evidence>
<dbReference type="AlphaFoldDB" id="A0A1G8N0E0"/>
<comment type="subcellular location">
    <subcellularLocation>
        <location evidence="1">Bacterial microcompartment</location>
    </subcellularLocation>
</comment>
<feature type="domain" description="BMC" evidence="5">
    <location>
        <begin position="3"/>
        <end position="91"/>
    </location>
</feature>
<proteinExistence type="inferred from homology"/>
<dbReference type="SMART" id="SM00877">
    <property type="entry name" value="BMC"/>
    <property type="match status" value="1"/>
</dbReference>
<accession>A0A1G8N0E0</accession>
<dbReference type="PROSITE" id="PS51930">
    <property type="entry name" value="BMC_2"/>
    <property type="match status" value="1"/>
</dbReference>
<comment type="similarity">
    <text evidence="3">Belongs to the bacterial microcompartments protein family.</text>
</comment>
<dbReference type="Pfam" id="PF00936">
    <property type="entry name" value="BMC"/>
    <property type="match status" value="1"/>
</dbReference>
<dbReference type="SMR" id="A0A1G8N0E0"/>
<name>A0A1G8N0E0_9BACI</name>
<organism evidence="6 7">
    <name type="scientific">Natribacillus halophilus</name>
    <dbReference type="NCBI Taxonomy" id="549003"/>
    <lineage>
        <taxon>Bacteria</taxon>
        <taxon>Bacillati</taxon>
        <taxon>Bacillota</taxon>
        <taxon>Bacilli</taxon>
        <taxon>Bacillales</taxon>
        <taxon>Bacillaceae</taxon>
        <taxon>Natribacillus</taxon>
    </lineage>
</organism>
<evidence type="ECO:0000256" key="3">
    <source>
        <dbReference type="PROSITE-ProRule" id="PRU01278"/>
    </source>
</evidence>
<evidence type="ECO:0000259" key="5">
    <source>
        <dbReference type="PROSITE" id="PS51930"/>
    </source>
</evidence>
<dbReference type="SUPFAM" id="SSF143414">
    <property type="entry name" value="CcmK-like"/>
    <property type="match status" value="1"/>
</dbReference>
<evidence type="ECO:0000256" key="2">
    <source>
        <dbReference type="ARBA" id="ARBA00024446"/>
    </source>
</evidence>
<evidence type="ECO:0000256" key="1">
    <source>
        <dbReference type="ARBA" id="ARBA00024322"/>
    </source>
</evidence>
<dbReference type="InterPro" id="IPR000249">
    <property type="entry name" value="BMC_dom"/>
</dbReference>
<feature type="compositionally biased region" description="Basic and acidic residues" evidence="4">
    <location>
        <begin position="100"/>
        <end position="145"/>
    </location>
</feature>
<protein>
    <submittedName>
        <fullName evidence="6">Carboxysome shell and ethanolamine utilization microcompartment protein CcmL/EutN</fullName>
    </submittedName>
</protein>
<feature type="region of interest" description="Disordered" evidence="4">
    <location>
        <begin position="94"/>
        <end position="145"/>
    </location>
</feature>
<sequence length="145" mass="15273">MIALGLIESVGFSTAISAADAAVKAADVEILGIEKVIGVDGYVSVTVHLSGDVAAVTSAVEAGTHAGESVGNIVSSHVIPRTHANVKETLIDKYMSTEEANQKSKQPHESTTKKTDNQRAENSKKSTNTKPKDQENETVKNENGK</sequence>
<dbReference type="GO" id="GO:0031469">
    <property type="term" value="C:bacterial microcompartment"/>
    <property type="evidence" value="ECO:0007669"/>
    <property type="project" value="UniProtKB-SubCell"/>
</dbReference>
<dbReference type="PANTHER" id="PTHR33941">
    <property type="entry name" value="PROPANEDIOL UTILIZATION PROTEIN PDUA"/>
    <property type="match status" value="1"/>
</dbReference>
<evidence type="ECO:0000313" key="7">
    <source>
        <dbReference type="Proteomes" id="UP000198853"/>
    </source>
</evidence>
<dbReference type="OrthoDB" id="9812608at2"/>
<dbReference type="InterPro" id="IPR050575">
    <property type="entry name" value="BMC_shell"/>
</dbReference>
<dbReference type="PANTHER" id="PTHR33941:SF11">
    <property type="entry name" value="BACTERIAL MICROCOMPARTMENT SHELL PROTEIN PDUJ"/>
    <property type="match status" value="1"/>
</dbReference>